<proteinExistence type="predicted"/>
<reference evidence="2" key="1">
    <citation type="submission" date="2017-04" db="EMBL/GenBank/DDBJ databases">
        <authorList>
            <person name="Varghese N."/>
            <person name="Submissions S."/>
        </authorList>
    </citation>
    <scope>NUCLEOTIDE SEQUENCE [LARGE SCALE GENOMIC DNA]</scope>
    <source>
        <strain evidence="2">K3S</strain>
    </source>
</reference>
<dbReference type="OrthoDB" id="5417790at2"/>
<evidence type="ECO:0000313" key="1">
    <source>
        <dbReference type="EMBL" id="SMF07231.1"/>
    </source>
</evidence>
<organism evidence="1 2">
    <name type="scientific">Desulfovibrio gilichinskyi</name>
    <dbReference type="NCBI Taxonomy" id="1519643"/>
    <lineage>
        <taxon>Bacteria</taxon>
        <taxon>Pseudomonadati</taxon>
        <taxon>Thermodesulfobacteriota</taxon>
        <taxon>Desulfovibrionia</taxon>
        <taxon>Desulfovibrionales</taxon>
        <taxon>Desulfovibrionaceae</taxon>
        <taxon>Desulfovibrio</taxon>
    </lineage>
</organism>
<protein>
    <recommendedName>
        <fullName evidence="3">His Kinase A (Phospho-acceptor) domain-containing protein</fullName>
    </recommendedName>
</protein>
<sequence>MGSTENVPCREGLCFFGRVSAIISHDVKNVLAIINEEAGLLQDLSLMAAQGMELAPERLVKLAEKIQKQIKRGDLIIKNMNRFAHSVDVSECEVDLNETLALIIALFTRVSASKCVTVLLKEGEKVTVKCDPFSVEMLIAGCLEICMDSAGKNSEITVEVLQKNSEKVIAVSGLEHDVAEEKFQAIESMATGINVSVKIKPQDKVLEIIF</sequence>
<dbReference type="STRING" id="1519643.SAMN06295933_1547"/>
<dbReference type="Proteomes" id="UP000192906">
    <property type="component" value="Unassembled WGS sequence"/>
</dbReference>
<dbReference type="RefSeq" id="WP_085100716.1">
    <property type="nucleotide sequence ID" value="NZ_FWZU01000002.1"/>
</dbReference>
<dbReference type="Gene3D" id="1.10.287.130">
    <property type="match status" value="1"/>
</dbReference>
<evidence type="ECO:0008006" key="3">
    <source>
        <dbReference type="Google" id="ProtNLM"/>
    </source>
</evidence>
<evidence type="ECO:0000313" key="2">
    <source>
        <dbReference type="Proteomes" id="UP000192906"/>
    </source>
</evidence>
<dbReference type="EMBL" id="FWZU01000002">
    <property type="protein sequence ID" value="SMF07231.1"/>
    <property type="molecule type" value="Genomic_DNA"/>
</dbReference>
<accession>A0A1X7D1Z1</accession>
<gene>
    <name evidence="1" type="ORF">SAMN06295933_1547</name>
</gene>
<name>A0A1X7D1Z1_9BACT</name>
<dbReference type="AlphaFoldDB" id="A0A1X7D1Z1"/>
<keyword evidence="2" id="KW-1185">Reference proteome</keyword>